<feature type="compositionally biased region" description="Basic and acidic residues" evidence="1">
    <location>
        <begin position="1105"/>
        <end position="1125"/>
    </location>
</feature>
<dbReference type="SUPFAM" id="SSF48208">
    <property type="entry name" value="Six-hairpin glycosidases"/>
    <property type="match status" value="1"/>
</dbReference>
<evidence type="ECO:0000313" key="3">
    <source>
        <dbReference type="Proteomes" id="UP000002668"/>
    </source>
</evidence>
<dbReference type="Gene3D" id="1.50.10.20">
    <property type="match status" value="1"/>
</dbReference>
<feature type="compositionally biased region" description="Polar residues" evidence="1">
    <location>
        <begin position="1305"/>
        <end position="1321"/>
    </location>
</feature>
<reference evidence="3" key="1">
    <citation type="journal article" date="2011" name="Nat. Commun.">
        <title>Effector diversification within compartments of the Leptosphaeria maculans genome affected by Repeat-Induced Point mutations.</title>
        <authorList>
            <person name="Rouxel T."/>
            <person name="Grandaubert J."/>
            <person name="Hane J.K."/>
            <person name="Hoede C."/>
            <person name="van de Wouw A.P."/>
            <person name="Couloux A."/>
            <person name="Dominguez V."/>
            <person name="Anthouard V."/>
            <person name="Bally P."/>
            <person name="Bourras S."/>
            <person name="Cozijnsen A.J."/>
            <person name="Ciuffetti L.M."/>
            <person name="Degrave A."/>
            <person name="Dilmaghani A."/>
            <person name="Duret L."/>
            <person name="Fudal I."/>
            <person name="Goodwin S.B."/>
            <person name="Gout L."/>
            <person name="Glaser N."/>
            <person name="Linglin J."/>
            <person name="Kema G.H.J."/>
            <person name="Lapalu N."/>
            <person name="Lawrence C.B."/>
            <person name="May K."/>
            <person name="Meyer M."/>
            <person name="Ollivier B."/>
            <person name="Poulain J."/>
            <person name="Schoch C.L."/>
            <person name="Simon A."/>
            <person name="Spatafora J.W."/>
            <person name="Stachowiak A."/>
            <person name="Turgeon B.G."/>
            <person name="Tyler B.M."/>
            <person name="Vincent D."/>
            <person name="Weissenbach J."/>
            <person name="Amselem J."/>
            <person name="Quesneville H."/>
            <person name="Oliver R.P."/>
            <person name="Wincker P."/>
            <person name="Balesdent M.-H."/>
            <person name="Howlett B.J."/>
        </authorList>
    </citation>
    <scope>NUCLEOTIDE SEQUENCE [LARGE SCALE GENOMIC DNA]</scope>
    <source>
        <strain evidence="3">JN3 / isolate v23.1.3 / race Av1-4-5-6-7-8</strain>
    </source>
</reference>
<feature type="compositionally biased region" description="Basic and acidic residues" evidence="1">
    <location>
        <begin position="678"/>
        <end position="690"/>
    </location>
</feature>
<feature type="compositionally biased region" description="Gly residues" evidence="1">
    <location>
        <begin position="1078"/>
        <end position="1088"/>
    </location>
</feature>
<feature type="compositionally biased region" description="Basic and acidic residues" evidence="1">
    <location>
        <begin position="728"/>
        <end position="763"/>
    </location>
</feature>
<dbReference type="eggNOG" id="ENOG502S9QC">
    <property type="taxonomic scope" value="Eukaryota"/>
</dbReference>
<gene>
    <name evidence="2" type="ORF">LEMA_P081230.1</name>
</gene>
<feature type="compositionally biased region" description="Polar residues" evidence="1">
    <location>
        <begin position="846"/>
        <end position="859"/>
    </location>
</feature>
<dbReference type="GO" id="GO:0005975">
    <property type="term" value="P:carbohydrate metabolic process"/>
    <property type="evidence" value="ECO:0007669"/>
    <property type="project" value="InterPro"/>
</dbReference>
<feature type="compositionally biased region" description="Polar residues" evidence="1">
    <location>
        <begin position="590"/>
        <end position="602"/>
    </location>
</feature>
<organism evidence="3">
    <name type="scientific">Leptosphaeria maculans (strain JN3 / isolate v23.1.3 / race Av1-4-5-6-7-8)</name>
    <name type="common">Blackleg fungus</name>
    <name type="synonym">Phoma lingam</name>
    <dbReference type="NCBI Taxonomy" id="985895"/>
    <lineage>
        <taxon>Eukaryota</taxon>
        <taxon>Fungi</taxon>
        <taxon>Dikarya</taxon>
        <taxon>Ascomycota</taxon>
        <taxon>Pezizomycotina</taxon>
        <taxon>Dothideomycetes</taxon>
        <taxon>Pleosporomycetidae</taxon>
        <taxon>Pleosporales</taxon>
        <taxon>Pleosporineae</taxon>
        <taxon>Leptosphaeriaceae</taxon>
        <taxon>Plenodomus</taxon>
        <taxon>Plenodomus lingam/Leptosphaeria maculans species complex</taxon>
    </lineage>
</organism>
<dbReference type="CAZy" id="GH76">
    <property type="family name" value="Glycoside Hydrolase Family 76"/>
</dbReference>
<name>E5A5I6_LEPMJ</name>
<feature type="region of interest" description="Disordered" evidence="1">
    <location>
        <begin position="1075"/>
        <end position="1130"/>
    </location>
</feature>
<feature type="region of interest" description="Disordered" evidence="1">
    <location>
        <begin position="846"/>
        <end position="904"/>
    </location>
</feature>
<dbReference type="PANTHER" id="PTHR47791">
    <property type="entry name" value="MEIOTICALLY UP-REGULATED GENE 191 PROTEIN"/>
    <property type="match status" value="1"/>
</dbReference>
<sequence>MTWILFAALDQSGPMPFICPAPQPIRRCSEAFRAERGVTDQHSRCFTAVAITTTICIINICARGKGVVEAKLPDMKHQPVAGQVPLSLRPTIWYNAGAGIWDTAGWWNGANIMTMVGNLAKADPTNGRLQSLATRIFANTLVQAPSRNPQPGIEREALRRRELDGEDGTFAVFNGTGFESGYTKSLLPITNEPKTSYPSSWHDPAPYIDVNSLPIFQSKAEAKDGSQEVLATSLNPDDWLDGFYDDDLWWALAWINAYDLTQDRSYLTLAEGIFGAVSKVWPTRCFNGGIYWSWERDYMNAIANELFMSTAAHLANRVSADKKAGYVDWARRTLAWFLRSGMMNEKGTINDGLNDNCENNGATVWSYNQGVILGALVELQRAAPDPTYIPLATRIAKAALSELSDENGVIHDRCEPGCGADGNQFKGIFMRNLQALHQLAPDPVYVDAVGRNSESIWRNDRGGDMGVVFGVNWAGPYAGPPNATMQSSAMDALVAGILIDADVSQGSKRGASHFTKAIHRATNEALLKSSNPIARLHSSTGPSHLSGYTTRYSLLTAMSSNRAFSPSDRLEPDSSVDRGANTSKDGHTPAIQSSNLQSVSTIENEETGEKYEKELGHQKADVTEEGSESERHDERSQRVDANDEARAKEASTAKVIDEEKGKDAGSTSDDDSEIIPTKIDKGKGTARAHEQTPQPTTVDRSVVEESSDDEGMTGKHQNAGWRSHMAKLAHEKAQRTRDRRTALQLEAELKAKLRTKSKDRAEAEVDTEASDKKRQRRSVGEASSTAKLSQRAILPSISALESSNRLEEFMTMPRRIGRENAPFVPTQTPITESTNTLPDIYSQLHSAANSSSHTDPQNETFTPPPPRPPPANTTPQAHLPSTRRNPSPRRILPNPRPPALPGYPLSSHYIATHPHPPHPEIFARIFDISRRPYIASEDPSRFIPAPRTPSLPPPVPPVAVDARVRRNGRRRAVSTQRPELGVEKRDGVVQRPSVYLEYRPETGQFRPRPVTGMRVSQRGSRGGSDTHSTRRESVGLGTPGVPAPGVDSRAVRGYVPGTAVLHPVGSMIAAAGRAGESAGLGGGEGSRVGRGMIEDVWRGSAPRRRSSEGTTRLRVEGTGAEERDQGYGGRGVGPSAWLVQARSQVPHGAVHSMLAPPAIHSEAMYRSMPASQNSTLGAGNWVWVPSPNPAAVGPLVSASVPAWNSGNNTRILPPPGYTQAYHNPQPGYTQAYHNPQPGHAQAYHTPQPYHPAYSAPTLPFPPPIPRPRPSPSIHHPRIPIPPTPRPTAPVPTALAVASQAEDKGNSASTAIVISSSLSDSD</sequence>
<feature type="compositionally biased region" description="Basic and acidic residues" evidence="1">
    <location>
        <begin position="607"/>
        <end position="663"/>
    </location>
</feature>
<dbReference type="Proteomes" id="UP000002668">
    <property type="component" value="Genome"/>
</dbReference>
<dbReference type="EMBL" id="FP929134">
    <property type="protein sequence ID" value="CBX98884.1"/>
    <property type="molecule type" value="Genomic_DNA"/>
</dbReference>
<feature type="region of interest" description="Disordered" evidence="1">
    <location>
        <begin position="1000"/>
        <end position="1049"/>
    </location>
</feature>
<dbReference type="InterPro" id="IPR053169">
    <property type="entry name" value="MUG_Protein"/>
</dbReference>
<dbReference type="HOGENOM" id="CLU_259851_0_0_1"/>
<evidence type="ECO:0000256" key="1">
    <source>
        <dbReference type="SAM" id="MobiDB-lite"/>
    </source>
</evidence>
<dbReference type="InterPro" id="IPR008928">
    <property type="entry name" value="6-hairpin_glycosidase_sf"/>
</dbReference>
<feature type="compositionally biased region" description="Pro residues" evidence="1">
    <location>
        <begin position="1259"/>
        <end position="1270"/>
    </location>
</feature>
<protein>
    <recommendedName>
        <fullName evidence="4">Glycoside hydrolase family 76 protein</fullName>
    </recommendedName>
</protein>
<feature type="compositionally biased region" description="Pro residues" evidence="1">
    <location>
        <begin position="862"/>
        <end position="872"/>
    </location>
</feature>
<feature type="region of interest" description="Disordered" evidence="1">
    <location>
        <begin position="563"/>
        <end position="796"/>
    </location>
</feature>
<keyword evidence="3" id="KW-1185">Reference proteome</keyword>
<dbReference type="PANTHER" id="PTHR47791:SF1">
    <property type="entry name" value="ENDO MANNANASE, GH76 FAMILY (EUROFUNG)"/>
    <property type="match status" value="1"/>
</dbReference>
<accession>E5A5I6</accession>
<dbReference type="STRING" id="985895.E5A5I6"/>
<proteinExistence type="predicted"/>
<dbReference type="InterPro" id="IPR005198">
    <property type="entry name" value="Glyco_hydro_76"/>
</dbReference>
<dbReference type="InParanoid" id="E5A5I6"/>
<feature type="region of interest" description="Disordered" evidence="1">
    <location>
        <begin position="1259"/>
        <end position="1321"/>
    </location>
</feature>
<dbReference type="VEuPathDB" id="FungiDB:LEMA_P081230.1"/>
<dbReference type="OrthoDB" id="9984024at2759"/>
<feature type="compositionally biased region" description="Polar residues" evidence="1">
    <location>
        <begin position="1017"/>
        <end position="1026"/>
    </location>
</feature>
<evidence type="ECO:0008006" key="4">
    <source>
        <dbReference type="Google" id="ProtNLM"/>
    </source>
</evidence>
<evidence type="ECO:0000313" key="2">
    <source>
        <dbReference type="EMBL" id="CBX98884.1"/>
    </source>
</evidence>
<dbReference type="Pfam" id="PF03663">
    <property type="entry name" value="Glyco_hydro_76"/>
    <property type="match status" value="1"/>
</dbReference>
<dbReference type="GeneID" id="13282361"/>
<feature type="compositionally biased region" description="Pro residues" evidence="1">
    <location>
        <begin position="1278"/>
        <end position="1289"/>
    </location>
</feature>